<organism evidence="1 2">
    <name type="scientific">Pedobacter agri</name>
    <dbReference type="NCBI Taxonomy" id="454586"/>
    <lineage>
        <taxon>Bacteria</taxon>
        <taxon>Pseudomonadati</taxon>
        <taxon>Bacteroidota</taxon>
        <taxon>Sphingobacteriia</taxon>
        <taxon>Sphingobacteriales</taxon>
        <taxon>Sphingobacteriaceae</taxon>
        <taxon>Pedobacter</taxon>
    </lineage>
</organism>
<dbReference type="Proteomes" id="UP001142592">
    <property type="component" value="Unassembled WGS sequence"/>
</dbReference>
<dbReference type="InterPro" id="IPR011604">
    <property type="entry name" value="PDDEXK-like_dom_sf"/>
</dbReference>
<reference evidence="1" key="1">
    <citation type="submission" date="2022-11" db="EMBL/GenBank/DDBJ databases">
        <authorList>
            <person name="Graham C."/>
            <person name="Newman J.D."/>
        </authorList>
    </citation>
    <scope>NUCLEOTIDE SEQUENCE</scope>
    <source>
        <strain evidence="1">DSM 19486</strain>
    </source>
</reference>
<gene>
    <name evidence="1" type="ORF">OQZ29_08530</name>
</gene>
<keyword evidence="2" id="KW-1185">Reference proteome</keyword>
<dbReference type="AlphaFoldDB" id="A0A9X3DER3"/>
<accession>A0A9X3DER3</accession>
<proteinExistence type="predicted"/>
<dbReference type="RefSeq" id="WP_266268877.1">
    <property type="nucleotide sequence ID" value="NZ_JAPJUH010000002.1"/>
</dbReference>
<sequence length="230" mass="26685">MAQDPYFGRPEVSNSDLTALKNLLYPREEHGGKERAYANGTLLDNMITEIDKVDFYNLTVKYCDYQFTQEEFDTAKKMKAAFLKDPFAKMINDAADFQAITLNHNFDIDYNGFKFQLSAGVRCKWDLLVRDWKMGGDIKSTAATTQDQFMTACHFFDYFRSRAWYMDLEGTNKDVLIGISKKNFQVFKIFIDKTAPLTDPARQLYELGKAQYQELAYKYWLLMDGLKLSA</sequence>
<evidence type="ECO:0000313" key="2">
    <source>
        <dbReference type="Proteomes" id="UP001142592"/>
    </source>
</evidence>
<protein>
    <submittedName>
        <fullName evidence="1">Uncharacterized protein</fullName>
    </submittedName>
</protein>
<comment type="caution">
    <text evidence="1">The sequence shown here is derived from an EMBL/GenBank/DDBJ whole genome shotgun (WGS) entry which is preliminary data.</text>
</comment>
<dbReference type="EMBL" id="JAPJUH010000002">
    <property type="protein sequence ID" value="MCX3264786.1"/>
    <property type="molecule type" value="Genomic_DNA"/>
</dbReference>
<name>A0A9X3DER3_9SPHI</name>
<dbReference type="Gene3D" id="3.90.320.10">
    <property type="match status" value="1"/>
</dbReference>
<evidence type="ECO:0000313" key="1">
    <source>
        <dbReference type="EMBL" id="MCX3264786.1"/>
    </source>
</evidence>